<keyword evidence="5" id="KW-0255">Endonuclease</keyword>
<keyword evidence="6" id="KW-1185">Reference proteome</keyword>
<evidence type="ECO:0000256" key="4">
    <source>
        <dbReference type="SAM" id="SignalP"/>
    </source>
</evidence>
<evidence type="ECO:0000313" key="6">
    <source>
        <dbReference type="Proteomes" id="UP000236592"/>
    </source>
</evidence>
<dbReference type="GO" id="GO:0016787">
    <property type="term" value="F:hydrolase activity"/>
    <property type="evidence" value="ECO:0007669"/>
    <property type="project" value="UniProtKB-KW"/>
</dbReference>
<organism evidence="5 6">
    <name type="scientific">Pseudotamlana carrageenivorans</name>
    <dbReference type="NCBI Taxonomy" id="2069432"/>
    <lineage>
        <taxon>Bacteria</taxon>
        <taxon>Pseudomonadati</taxon>
        <taxon>Bacteroidota</taxon>
        <taxon>Flavobacteriia</taxon>
        <taxon>Flavobacteriales</taxon>
        <taxon>Flavobacteriaceae</taxon>
        <taxon>Pseudotamlana</taxon>
    </lineage>
</organism>
<dbReference type="RefSeq" id="WP_102995940.1">
    <property type="nucleotide sequence ID" value="NZ_CP025938.1"/>
</dbReference>
<accession>A0A2I7SJ96</accession>
<evidence type="ECO:0000256" key="1">
    <source>
        <dbReference type="ARBA" id="ARBA00006429"/>
    </source>
</evidence>
<comment type="similarity">
    <text evidence="1">Belongs to the EndA/NucM nuclease family.</text>
</comment>
<keyword evidence="2" id="KW-0540">Nuclease</keyword>
<dbReference type="PANTHER" id="PTHR33607">
    <property type="entry name" value="ENDONUCLEASE-1"/>
    <property type="match status" value="1"/>
</dbReference>
<feature type="chain" id="PRO_5014319036" evidence="4">
    <location>
        <begin position="18"/>
        <end position="313"/>
    </location>
</feature>
<dbReference type="AlphaFoldDB" id="A0A2I7SJ96"/>
<dbReference type="SUPFAM" id="SSF54060">
    <property type="entry name" value="His-Me finger endonucleases"/>
    <property type="match status" value="1"/>
</dbReference>
<evidence type="ECO:0000313" key="5">
    <source>
        <dbReference type="EMBL" id="AUS05958.1"/>
    </source>
</evidence>
<evidence type="ECO:0000256" key="2">
    <source>
        <dbReference type="ARBA" id="ARBA00022722"/>
    </source>
</evidence>
<sequence length="313" mass="35392">MPKLLNLLFLFPLCCFAQIPEYYNSIDFTKTPIEIKEQLSILITQTHTGQIPYTSTSTDTWDILKESDLVVVNSAEVLLVYGYNNADSNIRNHRTRSKSLSCHTNSCKGYWTREHVFPKSLAAPKLATSYAGAGTDVHNLKPADSDMNSYRSNRMYNVGSGNATVTSMGDFYPGEEWVGDVARIIMYMYLRYPTQCLPTAVAGGSINYSKNDALPDILLTWNEQDPVSQEEIYRNNKIAEYQGNRNPFIDNPYLATLIWNGPKAIDTWGIFTIDDFSQIEIAIYPIIKSVHICVKNQPNKIASKKFVVPMVKR</sequence>
<dbReference type="KEGG" id="taj:C1A40_11065"/>
<dbReference type="PANTHER" id="PTHR33607:SF2">
    <property type="entry name" value="ENDONUCLEASE-1"/>
    <property type="match status" value="1"/>
</dbReference>
<proteinExistence type="inferred from homology"/>
<name>A0A2I7SJ96_9FLAO</name>
<dbReference type="Proteomes" id="UP000236592">
    <property type="component" value="Chromosome"/>
</dbReference>
<protein>
    <submittedName>
        <fullName evidence="5">Endonuclease</fullName>
    </submittedName>
</protein>
<dbReference type="GO" id="GO:0004519">
    <property type="term" value="F:endonuclease activity"/>
    <property type="evidence" value="ECO:0007669"/>
    <property type="project" value="UniProtKB-KW"/>
</dbReference>
<gene>
    <name evidence="5" type="ORF">C1A40_11065</name>
</gene>
<dbReference type="Pfam" id="PF04231">
    <property type="entry name" value="Endonuclease_1"/>
    <property type="match status" value="1"/>
</dbReference>
<dbReference type="InterPro" id="IPR007346">
    <property type="entry name" value="Endonuclease-I"/>
</dbReference>
<dbReference type="OrthoDB" id="5485925at2"/>
<reference evidence="6" key="1">
    <citation type="submission" date="2018-01" db="EMBL/GenBank/DDBJ databases">
        <title>Complete genome of Tamlana sp. UJ94.</title>
        <authorList>
            <person name="Jung J."/>
            <person name="Chung D."/>
            <person name="Bae S.S."/>
            <person name="Baek K."/>
        </authorList>
    </citation>
    <scope>NUCLEOTIDE SEQUENCE [LARGE SCALE GENOMIC DNA]</scope>
    <source>
        <strain evidence="6">UJ94</strain>
    </source>
</reference>
<evidence type="ECO:0000256" key="3">
    <source>
        <dbReference type="ARBA" id="ARBA00022801"/>
    </source>
</evidence>
<keyword evidence="4" id="KW-0732">Signal</keyword>
<dbReference type="EMBL" id="CP025938">
    <property type="protein sequence ID" value="AUS05958.1"/>
    <property type="molecule type" value="Genomic_DNA"/>
</dbReference>
<dbReference type="InterPro" id="IPR044925">
    <property type="entry name" value="His-Me_finger_sf"/>
</dbReference>
<keyword evidence="3" id="KW-0378">Hydrolase</keyword>
<feature type="signal peptide" evidence="4">
    <location>
        <begin position="1"/>
        <end position="17"/>
    </location>
</feature>